<dbReference type="Proteomes" id="UP000670092">
    <property type="component" value="Unassembled WGS sequence"/>
</dbReference>
<evidence type="ECO:0000313" key="2">
    <source>
        <dbReference type="Proteomes" id="UP000670092"/>
    </source>
</evidence>
<sequence>MRCKMLCEKLLKMHHHHCRAFRIDMHNLDVSVLNLVRLIIRPNNYLLHAWLGARREKGRGHLNVYLS</sequence>
<gene>
    <name evidence="1" type="ORF">I7I52_01669</name>
</gene>
<dbReference type="VEuPathDB" id="FungiDB:I7I52_01669"/>
<evidence type="ECO:0000313" key="1">
    <source>
        <dbReference type="EMBL" id="KAG5303621.1"/>
    </source>
</evidence>
<protein>
    <submittedName>
        <fullName evidence="1">Uncharacterized protein</fullName>
    </submittedName>
</protein>
<dbReference type="AlphaFoldDB" id="A0A8H7Z6E7"/>
<proteinExistence type="predicted"/>
<name>A0A8H7Z6E7_AJECA</name>
<comment type="caution">
    <text evidence="1">The sequence shown here is derived from an EMBL/GenBank/DDBJ whole genome shotgun (WGS) entry which is preliminary data.</text>
</comment>
<accession>A0A8H7Z6E7</accession>
<reference evidence="1 2" key="1">
    <citation type="submission" date="2021-01" db="EMBL/GenBank/DDBJ databases">
        <title>Chromosome-level genome assembly of a human fungal pathogen reveals clustering of transcriptionally co-regulated genes.</title>
        <authorList>
            <person name="Voorhies M."/>
            <person name="Cohen S."/>
            <person name="Shea T.P."/>
            <person name="Petrus S."/>
            <person name="Munoz J.F."/>
            <person name="Poplawski S."/>
            <person name="Goldman W.E."/>
            <person name="Michael T."/>
            <person name="Cuomo C.A."/>
            <person name="Sil A."/>
            <person name="Beyhan S."/>
        </authorList>
    </citation>
    <scope>NUCLEOTIDE SEQUENCE [LARGE SCALE GENOMIC DNA]</scope>
    <source>
        <strain evidence="1 2">G184AR</strain>
    </source>
</reference>
<dbReference type="EMBL" id="JAEVHI010000001">
    <property type="protein sequence ID" value="KAG5303621.1"/>
    <property type="molecule type" value="Genomic_DNA"/>
</dbReference>
<organism evidence="1 2">
    <name type="scientific">Ajellomyces capsulatus</name>
    <name type="common">Darling's disease fungus</name>
    <name type="synonym">Histoplasma capsulatum</name>
    <dbReference type="NCBI Taxonomy" id="5037"/>
    <lineage>
        <taxon>Eukaryota</taxon>
        <taxon>Fungi</taxon>
        <taxon>Dikarya</taxon>
        <taxon>Ascomycota</taxon>
        <taxon>Pezizomycotina</taxon>
        <taxon>Eurotiomycetes</taxon>
        <taxon>Eurotiomycetidae</taxon>
        <taxon>Onygenales</taxon>
        <taxon>Ajellomycetaceae</taxon>
        <taxon>Histoplasma</taxon>
    </lineage>
</organism>